<evidence type="ECO:0000259" key="4">
    <source>
        <dbReference type="PROSITE" id="PS50949"/>
    </source>
</evidence>
<dbReference type="EMBL" id="POTL01000001">
    <property type="protein sequence ID" value="TLH56421.1"/>
    <property type="molecule type" value="Genomic_DNA"/>
</dbReference>
<evidence type="ECO:0000256" key="2">
    <source>
        <dbReference type="ARBA" id="ARBA00023125"/>
    </source>
</evidence>
<reference evidence="5 7" key="3">
    <citation type="journal article" date="2019" name="Sci. Rep.">
        <title>Insight into the biology of Mycobacterium mucogenicum and Mycobacterium neoaurum clade members.</title>
        <authorList>
            <person name="Behra P.R.K."/>
            <person name="Pettersson B.M.F."/>
            <person name="Ramesh M."/>
            <person name="Dasgupta S."/>
            <person name="Kirsebom L.A."/>
        </authorList>
    </citation>
    <scope>NUCLEOTIDE SEQUENCE [LARGE SCALE GENOMIC DNA]</scope>
    <source>
        <strain evidence="5 7">DSM 44124</strain>
    </source>
</reference>
<keyword evidence="7" id="KW-1185">Reference proteome</keyword>
<dbReference type="SUPFAM" id="SSF48008">
    <property type="entry name" value="GntR ligand-binding domain-like"/>
    <property type="match status" value="1"/>
</dbReference>
<dbReference type="GO" id="GO:0003700">
    <property type="term" value="F:DNA-binding transcription factor activity"/>
    <property type="evidence" value="ECO:0007669"/>
    <property type="project" value="InterPro"/>
</dbReference>
<organism evidence="6">
    <name type="scientific">Mycolicibacterium mucogenicum DSM 44124</name>
    <dbReference type="NCBI Taxonomy" id="1226753"/>
    <lineage>
        <taxon>Bacteria</taxon>
        <taxon>Bacillati</taxon>
        <taxon>Actinomycetota</taxon>
        <taxon>Actinomycetes</taxon>
        <taxon>Mycobacteriales</taxon>
        <taxon>Mycobacteriaceae</taxon>
        <taxon>Mycolicibacterium</taxon>
    </lineage>
</organism>
<dbReference type="KEGG" id="mmuc:C1S78_017840"/>
<sequence length="227" mass="23982">MTAGSDSLLGEAVYKQLLDRIFTGRLPSGAPLSVPALAAELQVSRSPVRDSVQRLVADGLAVHTPHAGARVAHVDAAEIADVFAVRELLDGYAASAATVRATTAEVEKLVRLVEDQKERLAAPADALNEARWDLEFHTAVRDLAGNRALSEALHRLDAKAHLYNSGLWSDDAERRFAVAEHAAIVHAIEVGDAAAAERAAAAHVAALGVRMRRIQGTTAGTYSPSGC</sequence>
<accession>A0A8H2JII5</accession>
<gene>
    <name evidence="5" type="ORF">C1S78_017840</name>
    <name evidence="6" type="ORF">C1S78_17790</name>
</gene>
<dbReference type="PROSITE" id="PS50949">
    <property type="entry name" value="HTH_GNTR"/>
    <property type="match status" value="1"/>
</dbReference>
<protein>
    <submittedName>
        <fullName evidence="6">GntR family transcriptional regulator</fullName>
    </submittedName>
</protein>
<reference evidence="6" key="1">
    <citation type="submission" date="2018-01" db="EMBL/GenBank/DDBJ databases">
        <title>Comparative genomics of Mycobacterium mucogenicum and Mycobacterium neoaurum clade members emphasizing tRNA and non-coding RNA.</title>
        <authorList>
            <person name="Behra P.R.K."/>
            <person name="Pettersson B.M.F."/>
            <person name="Das S."/>
            <person name="Dasgupta S."/>
            <person name="Kirsebom L.A."/>
        </authorList>
    </citation>
    <scope>NUCLEOTIDE SEQUENCE</scope>
    <source>
        <strain evidence="6">DSM 44124</strain>
    </source>
</reference>
<dbReference type="Pfam" id="PF00392">
    <property type="entry name" value="GntR"/>
    <property type="match status" value="1"/>
</dbReference>
<evidence type="ECO:0000256" key="3">
    <source>
        <dbReference type="ARBA" id="ARBA00023163"/>
    </source>
</evidence>
<dbReference type="PANTHER" id="PTHR43537">
    <property type="entry name" value="TRANSCRIPTIONAL REGULATOR, GNTR FAMILY"/>
    <property type="match status" value="1"/>
</dbReference>
<dbReference type="EMBL" id="CP062008">
    <property type="protein sequence ID" value="QPG67417.1"/>
    <property type="molecule type" value="Genomic_DNA"/>
</dbReference>
<dbReference type="Pfam" id="PF07729">
    <property type="entry name" value="FCD"/>
    <property type="match status" value="1"/>
</dbReference>
<keyword evidence="3" id="KW-0804">Transcription</keyword>
<evidence type="ECO:0000313" key="7">
    <source>
        <dbReference type="Proteomes" id="UP000309231"/>
    </source>
</evidence>
<dbReference type="Gene3D" id="1.20.120.530">
    <property type="entry name" value="GntR ligand-binding domain-like"/>
    <property type="match status" value="1"/>
</dbReference>
<reference evidence="5 7" key="2">
    <citation type="journal article" date="2019" name="BMC Evol. Biol.">
        <title>Comparative genomics of Mycobacterium mucogenicum and Mycobacterium neoaurum clade members emphasizing tRNA and non-coding RNA.</title>
        <authorList>
            <person name="Behra P.R.K."/>
            <person name="Pettersson B.M.F."/>
            <person name="Das S."/>
            <person name="Dasgupta S."/>
            <person name="Kirsebom L.A."/>
        </authorList>
    </citation>
    <scope>NUCLEOTIDE SEQUENCE [LARGE SCALE GENOMIC DNA]</scope>
    <source>
        <strain evidence="5 7">DSM 44124</strain>
    </source>
</reference>
<dbReference type="InterPro" id="IPR000524">
    <property type="entry name" value="Tscrpt_reg_HTH_GntR"/>
</dbReference>
<dbReference type="InterPro" id="IPR036388">
    <property type="entry name" value="WH-like_DNA-bd_sf"/>
</dbReference>
<dbReference type="CDD" id="cd07377">
    <property type="entry name" value="WHTH_GntR"/>
    <property type="match status" value="1"/>
</dbReference>
<dbReference type="GO" id="GO:0003677">
    <property type="term" value="F:DNA binding"/>
    <property type="evidence" value="ECO:0007669"/>
    <property type="project" value="UniProtKB-KW"/>
</dbReference>
<evidence type="ECO:0000313" key="6">
    <source>
        <dbReference type="EMBL" id="TLH56421.1"/>
    </source>
</evidence>
<dbReference type="PANTHER" id="PTHR43537:SF24">
    <property type="entry name" value="GLUCONATE OPERON TRANSCRIPTIONAL REPRESSOR"/>
    <property type="match status" value="1"/>
</dbReference>
<dbReference type="AlphaFoldDB" id="A0A8H2JII5"/>
<dbReference type="SMART" id="SM00345">
    <property type="entry name" value="HTH_GNTR"/>
    <property type="match status" value="1"/>
</dbReference>
<evidence type="ECO:0000313" key="5">
    <source>
        <dbReference type="EMBL" id="QPG67417.1"/>
    </source>
</evidence>
<proteinExistence type="predicted"/>
<feature type="domain" description="HTH gntR-type" evidence="4">
    <location>
        <begin position="7"/>
        <end position="74"/>
    </location>
</feature>
<dbReference type="InterPro" id="IPR008920">
    <property type="entry name" value="TF_FadR/GntR_C"/>
</dbReference>
<dbReference type="GeneID" id="76726796"/>
<dbReference type="SUPFAM" id="SSF46785">
    <property type="entry name" value="Winged helix' DNA-binding domain"/>
    <property type="match status" value="1"/>
</dbReference>
<evidence type="ECO:0000256" key="1">
    <source>
        <dbReference type="ARBA" id="ARBA00023015"/>
    </source>
</evidence>
<dbReference type="InterPro" id="IPR036390">
    <property type="entry name" value="WH_DNA-bd_sf"/>
</dbReference>
<keyword evidence="2" id="KW-0238">DNA-binding</keyword>
<dbReference type="Proteomes" id="UP000309231">
    <property type="component" value="Chromosome"/>
</dbReference>
<name>A0A8H2JII5_MYCMU</name>
<dbReference type="SMART" id="SM00895">
    <property type="entry name" value="FCD"/>
    <property type="match status" value="1"/>
</dbReference>
<dbReference type="RefSeq" id="WP_053856675.1">
    <property type="nucleotide sequence ID" value="NZ_ANBS01000017.1"/>
</dbReference>
<dbReference type="Gene3D" id="1.10.10.10">
    <property type="entry name" value="Winged helix-like DNA-binding domain superfamily/Winged helix DNA-binding domain"/>
    <property type="match status" value="1"/>
</dbReference>
<dbReference type="InterPro" id="IPR011711">
    <property type="entry name" value="GntR_C"/>
</dbReference>
<keyword evidence="1" id="KW-0805">Transcription regulation</keyword>